<evidence type="ECO:0000313" key="4">
    <source>
        <dbReference type="Proteomes" id="UP001652504"/>
    </source>
</evidence>
<comment type="similarity">
    <text evidence="1">Belongs to the aspartate/glutamate racemases family.</text>
</comment>
<reference evidence="3 4" key="1">
    <citation type="submission" date="2022-10" db="EMBL/GenBank/DDBJ databases">
        <title>Aestuariibacter sp. AA17 isolated from Montipora capitata coral fragment.</title>
        <authorList>
            <person name="Emsley S.A."/>
            <person name="Pfannmuller K.M."/>
            <person name="Loughran R.M."/>
            <person name="Shlafstein M."/>
            <person name="Papke E."/>
            <person name="Saw J.H."/>
            <person name="Ushijima B."/>
            <person name="Videau P."/>
        </authorList>
    </citation>
    <scope>NUCLEOTIDE SEQUENCE [LARGE SCALE GENOMIC DNA]</scope>
    <source>
        <strain evidence="3 4">AA17</strain>
    </source>
</reference>
<evidence type="ECO:0000313" key="3">
    <source>
        <dbReference type="EMBL" id="MCV2885073.1"/>
    </source>
</evidence>
<accession>A0ABT3A8Y0</accession>
<evidence type="ECO:0000256" key="2">
    <source>
        <dbReference type="ARBA" id="ARBA00023235"/>
    </source>
</evidence>
<organism evidence="3 4">
    <name type="scientific">Fluctibacter corallii</name>
    <dbReference type="NCBI Taxonomy" id="2984329"/>
    <lineage>
        <taxon>Bacteria</taxon>
        <taxon>Pseudomonadati</taxon>
        <taxon>Pseudomonadota</taxon>
        <taxon>Gammaproteobacteria</taxon>
        <taxon>Alteromonadales</taxon>
        <taxon>Alteromonadaceae</taxon>
        <taxon>Fluctibacter</taxon>
    </lineage>
</organism>
<dbReference type="NCBIfam" id="TIGR00035">
    <property type="entry name" value="asp_race"/>
    <property type="match status" value="1"/>
</dbReference>
<dbReference type="PANTHER" id="PTHR21198:SF7">
    <property type="entry name" value="ASPARTATE-GLUTAMATE RACEMASE FAMILY"/>
    <property type="match status" value="1"/>
</dbReference>
<dbReference type="EMBL" id="JAOWKX010000005">
    <property type="protein sequence ID" value="MCV2885073.1"/>
    <property type="molecule type" value="Genomic_DNA"/>
</dbReference>
<name>A0ABT3A8Y0_9ALTE</name>
<dbReference type="PANTHER" id="PTHR21198">
    <property type="entry name" value="GLUTAMATE RACEMASE"/>
    <property type="match status" value="1"/>
</dbReference>
<evidence type="ECO:0000256" key="1">
    <source>
        <dbReference type="ARBA" id="ARBA00007847"/>
    </source>
</evidence>
<dbReference type="PROSITE" id="PS00924">
    <property type="entry name" value="ASP_GLU_RACEMASE_2"/>
    <property type="match status" value="1"/>
</dbReference>
<keyword evidence="4" id="KW-1185">Reference proteome</keyword>
<dbReference type="InterPro" id="IPR001920">
    <property type="entry name" value="Asp/Glu_race"/>
</dbReference>
<dbReference type="Pfam" id="PF01177">
    <property type="entry name" value="Asp_Glu_race"/>
    <property type="match status" value="1"/>
</dbReference>
<comment type="caution">
    <text evidence="3">The sequence shown here is derived from an EMBL/GenBank/DDBJ whole genome shotgun (WGS) entry which is preliminary data.</text>
</comment>
<keyword evidence="2" id="KW-0413">Isomerase</keyword>
<dbReference type="InterPro" id="IPR004380">
    <property type="entry name" value="Asp_race"/>
</dbReference>
<dbReference type="RefSeq" id="WP_263712365.1">
    <property type="nucleotide sequence ID" value="NZ_JAOWKX010000005.1"/>
</dbReference>
<gene>
    <name evidence="3" type="ORF">OE749_10260</name>
</gene>
<sequence length="232" mass="25266">MKRIGLIGGMSWESTATYYQRINQQVNHQLGGLASADIVLHSLNFATIEALQHDGNWAALADILSDSAQQLEAAGADFLLICTNTMHKVAPAVTQSVSIPLLHIAQATGSALQRHQIRTVGLLGTRFTMEEDFYTSYLQDTFDMNVLIPTESERDTVHNVIYHQLCKGKIEAESKTAFIHIVDSLKKAGAEAVILGCTEIGLLIKPGDTSIPLFDTTLIHADSAVMESLCKT</sequence>
<dbReference type="InterPro" id="IPR015942">
    <property type="entry name" value="Asp/Glu/hydantoin_racemase"/>
</dbReference>
<proteinExistence type="inferred from homology"/>
<dbReference type="Gene3D" id="3.40.50.1860">
    <property type="match status" value="2"/>
</dbReference>
<protein>
    <submittedName>
        <fullName evidence="3">Aspartate/glutamate racemase family protein</fullName>
    </submittedName>
</protein>
<dbReference type="SUPFAM" id="SSF53681">
    <property type="entry name" value="Aspartate/glutamate racemase"/>
    <property type="match status" value="2"/>
</dbReference>
<dbReference type="InterPro" id="IPR033134">
    <property type="entry name" value="Asp/Glu_racemase_AS_2"/>
</dbReference>
<dbReference type="Proteomes" id="UP001652504">
    <property type="component" value="Unassembled WGS sequence"/>
</dbReference>